<evidence type="ECO:0000256" key="4">
    <source>
        <dbReference type="ARBA" id="ARBA00022692"/>
    </source>
</evidence>
<evidence type="ECO:0000256" key="3">
    <source>
        <dbReference type="ARBA" id="ARBA00022448"/>
    </source>
</evidence>
<dbReference type="Pfam" id="PF00664">
    <property type="entry name" value="ABC_membrane"/>
    <property type="match status" value="2"/>
</dbReference>
<dbReference type="CDD" id="cd03249">
    <property type="entry name" value="ABC_MTABC3_MDL1_MDL2"/>
    <property type="match status" value="1"/>
</dbReference>
<dbReference type="Gene3D" id="3.40.50.300">
    <property type="entry name" value="P-loop containing nucleotide triphosphate hydrolases"/>
    <property type="match status" value="2"/>
</dbReference>
<dbReference type="InterPro" id="IPR011527">
    <property type="entry name" value="ABC1_TM_dom"/>
</dbReference>
<dbReference type="SUPFAM" id="SSF52540">
    <property type="entry name" value="P-loop containing nucleoside triphosphate hydrolases"/>
    <property type="match status" value="2"/>
</dbReference>
<evidence type="ECO:0000256" key="9">
    <source>
        <dbReference type="SAM" id="Phobius"/>
    </source>
</evidence>
<keyword evidence="13" id="KW-1185">Reference proteome</keyword>
<evidence type="ECO:0000256" key="1">
    <source>
        <dbReference type="ARBA" id="ARBA00004141"/>
    </source>
</evidence>
<dbReference type="GO" id="GO:0016887">
    <property type="term" value="F:ATP hydrolysis activity"/>
    <property type="evidence" value="ECO:0007669"/>
    <property type="project" value="InterPro"/>
</dbReference>
<evidence type="ECO:0000259" key="10">
    <source>
        <dbReference type="PROSITE" id="PS50893"/>
    </source>
</evidence>
<dbReference type="PROSITE" id="PS50929">
    <property type="entry name" value="ABC_TM1F"/>
    <property type="match status" value="2"/>
</dbReference>
<keyword evidence="4 9" id="KW-0812">Transmembrane</keyword>
<keyword evidence="8 9" id="KW-0472">Membrane</keyword>
<dbReference type="CDD" id="cd18577">
    <property type="entry name" value="ABC_6TM_Pgp_ABCB1_D1_like"/>
    <property type="match status" value="1"/>
</dbReference>
<dbReference type="Pfam" id="PF00005">
    <property type="entry name" value="ABC_tran"/>
    <property type="match status" value="2"/>
</dbReference>
<dbReference type="GO" id="GO:0090374">
    <property type="term" value="P:oligopeptide export from mitochondrion"/>
    <property type="evidence" value="ECO:0007669"/>
    <property type="project" value="TreeGrafter"/>
</dbReference>
<dbReference type="InterPro" id="IPR027417">
    <property type="entry name" value="P-loop_NTPase"/>
</dbReference>
<feature type="transmembrane region" description="Helical" evidence="9">
    <location>
        <begin position="751"/>
        <end position="774"/>
    </location>
</feature>
<dbReference type="FunFam" id="3.40.50.300:FF:000205">
    <property type="entry name" value="ABC transporter B family member 4"/>
    <property type="match status" value="1"/>
</dbReference>
<dbReference type="GO" id="GO:0015421">
    <property type="term" value="F:ABC-type oligopeptide transporter activity"/>
    <property type="evidence" value="ECO:0007669"/>
    <property type="project" value="TreeGrafter"/>
</dbReference>
<feature type="domain" description="ABC transmembrane type-1" evidence="11">
    <location>
        <begin position="755"/>
        <end position="1019"/>
    </location>
</feature>
<evidence type="ECO:0000256" key="7">
    <source>
        <dbReference type="ARBA" id="ARBA00022989"/>
    </source>
</evidence>
<reference evidence="12" key="1">
    <citation type="submission" date="2021-02" db="EMBL/GenBank/DDBJ databases">
        <authorList>
            <person name="Nowell W R."/>
        </authorList>
    </citation>
    <scope>NUCLEOTIDE SEQUENCE</scope>
</reference>
<name>A0A814RZV5_ADIRI</name>
<evidence type="ECO:0000259" key="11">
    <source>
        <dbReference type="PROSITE" id="PS50929"/>
    </source>
</evidence>
<feature type="transmembrane region" description="Helical" evidence="9">
    <location>
        <begin position="50"/>
        <end position="76"/>
    </location>
</feature>
<feature type="transmembrane region" description="Helical" evidence="9">
    <location>
        <begin position="150"/>
        <end position="175"/>
    </location>
</feature>
<dbReference type="AlphaFoldDB" id="A0A814RZV5"/>
<feature type="transmembrane region" description="Helical" evidence="9">
    <location>
        <begin position="889"/>
        <end position="913"/>
    </location>
</feature>
<evidence type="ECO:0000256" key="6">
    <source>
        <dbReference type="ARBA" id="ARBA00022840"/>
    </source>
</evidence>
<evidence type="ECO:0000313" key="13">
    <source>
        <dbReference type="Proteomes" id="UP000663828"/>
    </source>
</evidence>
<keyword evidence="6" id="KW-0067">ATP-binding</keyword>
<dbReference type="InterPro" id="IPR017871">
    <property type="entry name" value="ABC_transporter-like_CS"/>
</dbReference>
<dbReference type="SUPFAM" id="SSF90123">
    <property type="entry name" value="ABC transporter transmembrane region"/>
    <property type="match status" value="2"/>
</dbReference>
<dbReference type="GO" id="GO:0005524">
    <property type="term" value="F:ATP binding"/>
    <property type="evidence" value="ECO:0007669"/>
    <property type="project" value="UniProtKB-KW"/>
</dbReference>
<dbReference type="PANTHER" id="PTHR43394">
    <property type="entry name" value="ATP-DEPENDENT PERMEASE MDL1, MITOCHONDRIAL"/>
    <property type="match status" value="1"/>
</dbReference>
<evidence type="ECO:0000256" key="5">
    <source>
        <dbReference type="ARBA" id="ARBA00022741"/>
    </source>
</evidence>
<dbReference type="SMART" id="SM00382">
    <property type="entry name" value="AAA"/>
    <property type="match status" value="2"/>
</dbReference>
<dbReference type="InterPro" id="IPR036640">
    <property type="entry name" value="ABC1_TM_sf"/>
</dbReference>
<keyword evidence="5" id="KW-0547">Nucleotide-binding</keyword>
<comment type="subcellular location">
    <subcellularLocation>
        <location evidence="1">Membrane</location>
        <topology evidence="1">Multi-pass membrane protein</topology>
    </subcellularLocation>
</comment>
<proteinExistence type="inferred from homology"/>
<accession>A0A814RZV5</accession>
<feature type="transmembrane region" description="Helical" evidence="9">
    <location>
        <begin position="251"/>
        <end position="271"/>
    </location>
</feature>
<organism evidence="12 13">
    <name type="scientific">Adineta ricciae</name>
    <name type="common">Rotifer</name>
    <dbReference type="NCBI Taxonomy" id="249248"/>
    <lineage>
        <taxon>Eukaryota</taxon>
        <taxon>Metazoa</taxon>
        <taxon>Spiralia</taxon>
        <taxon>Gnathifera</taxon>
        <taxon>Rotifera</taxon>
        <taxon>Eurotatoria</taxon>
        <taxon>Bdelloidea</taxon>
        <taxon>Adinetida</taxon>
        <taxon>Adinetidae</taxon>
        <taxon>Adineta</taxon>
    </lineage>
</organism>
<dbReference type="InterPro" id="IPR039421">
    <property type="entry name" value="Type_1_exporter"/>
</dbReference>
<dbReference type="EMBL" id="CAJNOR010001413">
    <property type="protein sequence ID" value="CAF1138645.1"/>
    <property type="molecule type" value="Genomic_DNA"/>
</dbReference>
<feature type="transmembrane region" description="Helical" evidence="9">
    <location>
        <begin position="794"/>
        <end position="821"/>
    </location>
</feature>
<dbReference type="GO" id="GO:0005743">
    <property type="term" value="C:mitochondrial inner membrane"/>
    <property type="evidence" value="ECO:0007669"/>
    <property type="project" value="TreeGrafter"/>
</dbReference>
<protein>
    <submittedName>
        <fullName evidence="12">Uncharacterized protein</fullName>
    </submittedName>
</protein>
<feature type="transmembrane region" description="Helical" evidence="9">
    <location>
        <begin position="225"/>
        <end position="245"/>
    </location>
</feature>
<comment type="similarity">
    <text evidence="2">Belongs to the ABC transporter superfamily. ABCB family. Multidrug resistance exporter (TC 3.A.1.201) subfamily.</text>
</comment>
<dbReference type="Proteomes" id="UP000663828">
    <property type="component" value="Unassembled WGS sequence"/>
</dbReference>
<dbReference type="Gene3D" id="1.20.1560.10">
    <property type="entry name" value="ABC transporter type 1, transmembrane domain"/>
    <property type="match status" value="3"/>
</dbReference>
<evidence type="ECO:0000313" key="12">
    <source>
        <dbReference type="EMBL" id="CAF1138645.1"/>
    </source>
</evidence>
<feature type="domain" description="ABC transporter" evidence="10">
    <location>
        <begin position="429"/>
        <end position="665"/>
    </location>
</feature>
<dbReference type="InterPro" id="IPR003439">
    <property type="entry name" value="ABC_transporter-like_ATP-bd"/>
</dbReference>
<dbReference type="CDD" id="cd18578">
    <property type="entry name" value="ABC_6TM_Pgp_ABCB1_D2_like"/>
    <property type="match status" value="1"/>
</dbReference>
<feature type="non-terminal residue" evidence="12">
    <location>
        <position position="1"/>
    </location>
</feature>
<feature type="transmembrane region" description="Helical" evidence="9">
    <location>
        <begin position="360"/>
        <end position="382"/>
    </location>
</feature>
<dbReference type="PROSITE" id="PS50893">
    <property type="entry name" value="ABC_TRANSPORTER_2"/>
    <property type="match status" value="1"/>
</dbReference>
<comment type="caution">
    <text evidence="12">The sequence shown here is derived from an EMBL/GenBank/DDBJ whole genome shotgun (WGS) entry which is preliminary data.</text>
</comment>
<keyword evidence="3" id="KW-0813">Transport</keyword>
<feature type="domain" description="ABC transmembrane type-1" evidence="11">
    <location>
        <begin position="63"/>
        <end position="392"/>
    </location>
</feature>
<feature type="transmembrane region" description="Helical" evidence="9">
    <location>
        <begin position="979"/>
        <end position="1001"/>
    </location>
</feature>
<evidence type="ECO:0000256" key="2">
    <source>
        <dbReference type="ARBA" id="ARBA00007577"/>
    </source>
</evidence>
<keyword evidence="7 9" id="KW-1133">Transmembrane helix</keyword>
<dbReference type="PROSITE" id="PS00211">
    <property type="entry name" value="ABC_TRANSPORTER_1"/>
    <property type="match status" value="1"/>
</dbReference>
<gene>
    <name evidence="12" type="ORF">XAT740_LOCUS20295</name>
</gene>
<evidence type="ECO:0000256" key="8">
    <source>
        <dbReference type="ARBA" id="ARBA00023136"/>
    </source>
</evidence>
<dbReference type="PANTHER" id="PTHR43394:SF27">
    <property type="entry name" value="ATP-DEPENDENT TRANSLOCASE ABCB1-LIKE"/>
    <property type="match status" value="1"/>
</dbReference>
<dbReference type="InterPro" id="IPR003593">
    <property type="entry name" value="AAA+_ATPase"/>
</dbReference>
<sequence>MDTTTNNDIILDKQSNKISDNKIISCLREKKSSTLVFWQRLKVGTSLRNLFRYATLIDIFYILLATMASCCVGVILPIQVVVFGNSINSFTDRSSNLCSMNLTSLGQQYCPSEIELTSTNFYRLQSLCNFTNTNFTSNNYNFKDQTKNQVIFLVIIGFISLICEYIRITFFNITAERQSRNIKRRLFEAILKKDIVYFDKHKTGELNSLLIDDVNKIRDGLGDKLGFIIEIFSNILSSLIVGFIFGWQLTIVMIAVSPLILAAFIITSNIITKMSLVELRAHGKAGVIAEEVISSIRTVFSYNGQGREMQRYEKHLDDAKKCNIRKYTIDGITRGIQVFLYRGLHALTFWYATKLIRSRILFIGNVYTIFASISLSIIRLQYVGPQFQAFFQALAAANNIQQTIDELPSKVNDYSMNELKEKNDLTGDIQFSNVHFSYPTRLNVSILNDLSFEVKSGQTIALVGSSGSGKSTCLQLLQRFYEPNSGKIYLDGKSIHEYNLKWLRQHVGVVSQEPVLFHRTIRENILLGCHTATEEEIHTAAKMANAHAFIMNLPNKYETIVGERGTALSGGQKQRIAIARALIGNPKILLLDEATSALDNESEAVVQDALDHAAQGRTTIVIAHRLSTIRNANKIIVLNKGHVIEEGDHNSLMNIHGIYFNLVQQQTLRQTEEEQLRFEELEATKLILAEQFNSDDLDRRENRSSTITSVTPSVLVRLYSRNSSIDNNDDKHSKVKSNQTLAILRANKPEWLLIVIGCIAAMINGVLDPLSVFIEAKIITIFQQCDQDTQYQEVIRCILSIIGLGIVGLIFQSIQGIMFAYSGGNLTQRLRSKAFSALLRQEIAYFDDTRHSTGVLCARLATEAGAVQGASGVRFGFILQNLVTMGTGIIIGFIFSWQLTLLICAFFPLIFFGTYAHIRLTARFENQNKVYLEETGKIIVETIQNVRTVTQLTKEDYFYDEYSQLLNVIYRSSLTRIQLFGVICSISSATLIFAIASLVSLGSTLVDENAITFESVYIAPDYGQALKAAENIFNLIERKPLIDNKSCNGEEISDLNGQIEFKDVYFVYKNRPESIIQKKFNLCIQPGKKIALVGTSGSGKSTTIQLIERFYDPNVGQVLLDSKDLRSLNLRWYRSQIGIVSQEPILFDLTIRENISYGDNDREDIPLDEIIQ</sequence>